<gene>
    <name evidence="1" type="ORF">DSO57_1003315</name>
</gene>
<proteinExistence type="predicted"/>
<dbReference type="EMBL" id="QTSX02003558">
    <property type="protein sequence ID" value="KAJ9070852.1"/>
    <property type="molecule type" value="Genomic_DNA"/>
</dbReference>
<protein>
    <submittedName>
        <fullName evidence="1">Uncharacterized protein</fullName>
    </submittedName>
</protein>
<sequence length="627" mass="69777">MLQSPLEIQHSMPTGTLFEYQSEAAFADLNDMNPTESMRKQKRPAKLHSQDHPLHAFYKGSDPDNAVFWVPAQIHPEVAPNEFNSWIAKRAYSLSHTEKPTTRRKSILALHSYTSEQLVKDTKEPSIPESPTQENSRADLPVPTIPLSPSLFRRHTYNSSESANRKDLLIKKEKDEFIVVPKTDAGLKRSARAKPRKEPSVRPNRRQPPEPITKPTPPSISMVPHRKTASEPTFEDTTEKDLLEEINSLLSTKIVDKDKTPIKLTKSLTQNGKANKRTSEVSNVKQKIDKAVPDLFDYFDAPIQEVAPASLSRETSPESASSENTSSSCSPSPPETPEPSLSPRSTLESIASSSISTPQILSPDTKETSLKPIVPQKPAPPRTTSTQANQPSSSRSISPPKNASGRTGKKPFAWFWGNESSGEKKADVPKTPEPVKALPQLPTQKSSSNSKVSFEMESKSKTKPKEKSKMSFFFLGKDKKKNKKTKTKPAFTSPTKKPDLGSHFPICDPCDLPPYVEQQLYRLSHQKLANPKRPLHQQVLISNLMLAYLRTVNPNFRAQQNRPKTSTPTPRPRSPHLISKERYKQGRSLPMSSSSDEDEDSLSDSSSDDDESLGPFGLNKSSRVTLA</sequence>
<dbReference type="Proteomes" id="UP001165960">
    <property type="component" value="Unassembled WGS sequence"/>
</dbReference>
<accession>A0ACC2T8F0</accession>
<evidence type="ECO:0000313" key="1">
    <source>
        <dbReference type="EMBL" id="KAJ9070852.1"/>
    </source>
</evidence>
<keyword evidence="2" id="KW-1185">Reference proteome</keyword>
<reference evidence="1" key="1">
    <citation type="submission" date="2022-04" db="EMBL/GenBank/DDBJ databases">
        <title>Genome of the entomopathogenic fungus Entomophthora muscae.</title>
        <authorList>
            <person name="Elya C."/>
            <person name="Lovett B.R."/>
            <person name="Lee E."/>
            <person name="Macias A.M."/>
            <person name="Hajek A.E."/>
            <person name="De Bivort B.L."/>
            <person name="Kasson M.T."/>
            <person name="De Fine Licht H.H."/>
            <person name="Stajich J.E."/>
        </authorList>
    </citation>
    <scope>NUCLEOTIDE SEQUENCE</scope>
    <source>
        <strain evidence="1">Berkeley</strain>
    </source>
</reference>
<evidence type="ECO:0000313" key="2">
    <source>
        <dbReference type="Proteomes" id="UP001165960"/>
    </source>
</evidence>
<name>A0ACC2T8F0_9FUNG</name>
<comment type="caution">
    <text evidence="1">The sequence shown here is derived from an EMBL/GenBank/DDBJ whole genome shotgun (WGS) entry which is preliminary data.</text>
</comment>
<organism evidence="1 2">
    <name type="scientific">Entomophthora muscae</name>
    <dbReference type="NCBI Taxonomy" id="34485"/>
    <lineage>
        <taxon>Eukaryota</taxon>
        <taxon>Fungi</taxon>
        <taxon>Fungi incertae sedis</taxon>
        <taxon>Zoopagomycota</taxon>
        <taxon>Entomophthoromycotina</taxon>
        <taxon>Entomophthoromycetes</taxon>
        <taxon>Entomophthorales</taxon>
        <taxon>Entomophthoraceae</taxon>
        <taxon>Entomophthora</taxon>
    </lineage>
</organism>